<evidence type="ECO:0000313" key="6">
    <source>
        <dbReference type="Proteomes" id="UP000718281"/>
    </source>
</evidence>
<protein>
    <submittedName>
        <fullName evidence="4">1-acyl-sn-glycerol-3-phosphate acyltransferase</fullName>
    </submittedName>
</protein>
<dbReference type="SMART" id="SM00563">
    <property type="entry name" value="PlsC"/>
    <property type="match status" value="1"/>
</dbReference>
<dbReference type="Proteomes" id="UP000718281">
    <property type="component" value="Unassembled WGS sequence"/>
</dbReference>
<proteinExistence type="predicted"/>
<organism evidence="4 6">
    <name type="scientific">Candidatus Phosphoribacter hodrii</name>
    <dbReference type="NCBI Taxonomy" id="2953743"/>
    <lineage>
        <taxon>Bacteria</taxon>
        <taxon>Bacillati</taxon>
        <taxon>Actinomycetota</taxon>
        <taxon>Actinomycetes</taxon>
        <taxon>Micrococcales</taxon>
        <taxon>Dermatophilaceae</taxon>
        <taxon>Candidatus Phosphoribacter</taxon>
    </lineage>
</organism>
<dbReference type="PANTHER" id="PTHR10434">
    <property type="entry name" value="1-ACYL-SN-GLYCEROL-3-PHOSPHATE ACYLTRANSFERASE"/>
    <property type="match status" value="1"/>
</dbReference>
<dbReference type="Pfam" id="PF01553">
    <property type="entry name" value="Acyltransferase"/>
    <property type="match status" value="1"/>
</dbReference>
<evidence type="ECO:0000256" key="2">
    <source>
        <dbReference type="ARBA" id="ARBA00023315"/>
    </source>
</evidence>
<dbReference type="InterPro" id="IPR002123">
    <property type="entry name" value="Plipid/glycerol_acylTrfase"/>
</dbReference>
<evidence type="ECO:0000259" key="3">
    <source>
        <dbReference type="SMART" id="SM00563"/>
    </source>
</evidence>
<dbReference type="SUPFAM" id="SSF69593">
    <property type="entry name" value="Glycerol-3-phosphate (1)-acyltransferase"/>
    <property type="match status" value="1"/>
</dbReference>
<dbReference type="CDD" id="cd07989">
    <property type="entry name" value="LPLAT_AGPAT-like"/>
    <property type="match status" value="1"/>
</dbReference>
<evidence type="ECO:0000313" key="5">
    <source>
        <dbReference type="EMBL" id="MBL0003651.1"/>
    </source>
</evidence>
<accession>A0A935CCJ3</accession>
<dbReference type="GO" id="GO:0003841">
    <property type="term" value="F:1-acylglycerol-3-phosphate O-acyltransferase activity"/>
    <property type="evidence" value="ECO:0007669"/>
    <property type="project" value="TreeGrafter"/>
</dbReference>
<keyword evidence="1" id="KW-0808">Transferase</keyword>
<dbReference type="GO" id="GO:0006654">
    <property type="term" value="P:phosphatidic acid biosynthetic process"/>
    <property type="evidence" value="ECO:0007669"/>
    <property type="project" value="TreeGrafter"/>
</dbReference>
<gene>
    <name evidence="4" type="ORF">IPF40_03265</name>
    <name evidence="5" type="ORF">IPP00_06570</name>
</gene>
<sequence>MADVLLAPPAPWRPRAGRWLGIAIFHTAYRGVAIDAHLVPRTGPVVLVANHSGFLDGPLVFSSTPRPVSFLVKQETFHGPLGTLLRGVGQIPVDRGVGDRAALGAASAVLARGGAVGVFPEGTRGRGDVAQVNQGATWLAVQSGAAVVPVACLGTRRTGDSTESMPRVGTRLVAVFGQPFVIPVEAGVPGRERLRRGSELLRERLSAHVTAAAARMGMPLPEDD</sequence>
<evidence type="ECO:0000313" key="4">
    <source>
        <dbReference type="EMBL" id="MBK6300094.1"/>
    </source>
</evidence>
<keyword evidence="2 4" id="KW-0012">Acyltransferase</keyword>
<reference evidence="4 6" key="1">
    <citation type="submission" date="2020-10" db="EMBL/GenBank/DDBJ databases">
        <title>Connecting structure to function with the recovery of over 1000 high-quality activated sludge metagenome-assembled genomes encoding full-length rRNA genes using long-read sequencing.</title>
        <authorList>
            <person name="Singleton C.M."/>
            <person name="Petriglieri F."/>
            <person name="Kristensen J.M."/>
            <person name="Kirkegaard R.H."/>
            <person name="Michaelsen T.Y."/>
            <person name="Andersen M.H."/>
            <person name="Karst S.M."/>
            <person name="Dueholm M.S."/>
            <person name="Nielsen P.H."/>
            <person name="Albertsen M."/>
        </authorList>
    </citation>
    <scope>NUCLEOTIDE SEQUENCE [LARGE SCALE GENOMIC DNA]</scope>
    <source>
        <strain evidence="4">AalE_18-Q3-R2-46_BAT3C.188</strain>
        <strain evidence="5">Ribe_18-Q3-R11-54_MAXAC.001</strain>
    </source>
</reference>
<dbReference type="EMBL" id="JADKGK010000014">
    <property type="protein sequence ID" value="MBL0003651.1"/>
    <property type="molecule type" value="Genomic_DNA"/>
</dbReference>
<evidence type="ECO:0000256" key="1">
    <source>
        <dbReference type="ARBA" id="ARBA00022679"/>
    </source>
</evidence>
<dbReference type="GO" id="GO:0005886">
    <property type="term" value="C:plasma membrane"/>
    <property type="evidence" value="ECO:0007669"/>
    <property type="project" value="TreeGrafter"/>
</dbReference>
<dbReference type="PANTHER" id="PTHR10434:SF11">
    <property type="entry name" value="1-ACYL-SN-GLYCEROL-3-PHOSPHATE ACYLTRANSFERASE"/>
    <property type="match status" value="1"/>
</dbReference>
<comment type="caution">
    <text evidence="4">The sequence shown here is derived from an EMBL/GenBank/DDBJ whole genome shotgun (WGS) entry which is preliminary data.</text>
</comment>
<dbReference type="AlphaFoldDB" id="A0A935CCJ3"/>
<name>A0A935CCJ3_9MICO</name>
<dbReference type="EMBL" id="JADIXZ010000003">
    <property type="protein sequence ID" value="MBK6300094.1"/>
    <property type="molecule type" value="Genomic_DNA"/>
</dbReference>
<feature type="domain" description="Phospholipid/glycerol acyltransferase" evidence="3">
    <location>
        <begin position="45"/>
        <end position="155"/>
    </location>
</feature>
<dbReference type="Proteomes" id="UP000886632">
    <property type="component" value="Unassembled WGS sequence"/>
</dbReference>